<dbReference type="Proteomes" id="UP001642484">
    <property type="component" value="Unassembled WGS sequence"/>
</dbReference>
<feature type="compositionally biased region" description="Low complexity" evidence="8">
    <location>
        <begin position="538"/>
        <end position="554"/>
    </location>
</feature>
<comment type="catalytic activity">
    <reaction evidence="1 7">
        <text>ATP-independent breakage of single-stranded DNA, followed by passage and rejoining.</text>
        <dbReference type="EC" id="5.6.2.1"/>
    </reaction>
</comment>
<evidence type="ECO:0000256" key="8">
    <source>
        <dbReference type="SAM" id="MobiDB-lite"/>
    </source>
</evidence>
<reference evidence="11 12" key="1">
    <citation type="submission" date="2024-02" db="EMBL/GenBank/DDBJ databases">
        <authorList>
            <person name="Chen Y."/>
            <person name="Shah S."/>
            <person name="Dougan E. K."/>
            <person name="Thang M."/>
            <person name="Chan C."/>
        </authorList>
    </citation>
    <scope>NUCLEOTIDE SEQUENCE [LARGE SCALE GENOMIC DNA]</scope>
</reference>
<keyword evidence="4 7" id="KW-0799">Topoisomerase</keyword>
<feature type="region of interest" description="Disordered" evidence="8">
    <location>
        <begin position="955"/>
        <end position="975"/>
    </location>
</feature>
<evidence type="ECO:0000313" key="12">
    <source>
        <dbReference type="Proteomes" id="UP001642484"/>
    </source>
</evidence>
<dbReference type="InterPro" id="IPR023406">
    <property type="entry name" value="Topo_IA_AS"/>
</dbReference>
<feature type="non-terminal residue" evidence="11">
    <location>
        <position position="975"/>
    </location>
</feature>
<dbReference type="PROSITE" id="PS52039">
    <property type="entry name" value="TOPO_IA_2"/>
    <property type="match status" value="1"/>
</dbReference>
<dbReference type="EMBL" id="CAXAMN010009114">
    <property type="protein sequence ID" value="CAK9027740.1"/>
    <property type="molecule type" value="Genomic_DNA"/>
</dbReference>
<dbReference type="InterPro" id="IPR003602">
    <property type="entry name" value="Topo_IA_DNA-bd_dom"/>
</dbReference>
<evidence type="ECO:0000313" key="11">
    <source>
        <dbReference type="EMBL" id="CAK9027740.1"/>
    </source>
</evidence>
<keyword evidence="6 7" id="KW-0413">Isomerase</keyword>
<dbReference type="Gene3D" id="1.10.460.10">
    <property type="entry name" value="Topoisomerase I, domain 2"/>
    <property type="match status" value="2"/>
</dbReference>
<protein>
    <recommendedName>
        <fullName evidence="3 7">DNA topoisomerase</fullName>
        <ecNumber evidence="3 7">5.6.2.1</ecNumber>
    </recommendedName>
</protein>
<dbReference type="SMART" id="SM00436">
    <property type="entry name" value="TOP1Bc"/>
    <property type="match status" value="1"/>
</dbReference>
<feature type="non-terminal residue" evidence="11">
    <location>
        <position position="1"/>
    </location>
</feature>
<dbReference type="InterPro" id="IPR013826">
    <property type="entry name" value="Topo_IA_cen_sub3"/>
</dbReference>
<dbReference type="Gene3D" id="3.40.50.140">
    <property type="match status" value="1"/>
</dbReference>
<dbReference type="SMART" id="SM00437">
    <property type="entry name" value="TOP1Ac"/>
    <property type="match status" value="1"/>
</dbReference>
<dbReference type="InterPro" id="IPR023405">
    <property type="entry name" value="Topo_IA_core_domain"/>
</dbReference>
<dbReference type="EC" id="5.6.2.1" evidence="3 7"/>
<dbReference type="InterPro" id="IPR013497">
    <property type="entry name" value="Topo_IA_cen"/>
</dbReference>
<dbReference type="Pfam" id="PF01751">
    <property type="entry name" value="Toprim"/>
    <property type="match status" value="1"/>
</dbReference>
<dbReference type="PROSITE" id="PS50880">
    <property type="entry name" value="TOPRIM"/>
    <property type="match status" value="1"/>
</dbReference>
<evidence type="ECO:0000256" key="3">
    <source>
        <dbReference type="ARBA" id="ARBA00012891"/>
    </source>
</evidence>
<dbReference type="PRINTS" id="PR00417">
    <property type="entry name" value="PRTPISMRASEI"/>
</dbReference>
<organism evidence="11 12">
    <name type="scientific">Durusdinium trenchii</name>
    <dbReference type="NCBI Taxonomy" id="1381693"/>
    <lineage>
        <taxon>Eukaryota</taxon>
        <taxon>Sar</taxon>
        <taxon>Alveolata</taxon>
        <taxon>Dinophyceae</taxon>
        <taxon>Suessiales</taxon>
        <taxon>Symbiodiniaceae</taxon>
        <taxon>Durusdinium</taxon>
    </lineage>
</organism>
<evidence type="ECO:0000256" key="4">
    <source>
        <dbReference type="ARBA" id="ARBA00023029"/>
    </source>
</evidence>
<accession>A0ABP0KNA5</accession>
<evidence type="ECO:0000256" key="7">
    <source>
        <dbReference type="RuleBase" id="RU362092"/>
    </source>
</evidence>
<dbReference type="InterPro" id="IPR003601">
    <property type="entry name" value="Topo_IA_2"/>
</dbReference>
<dbReference type="PROSITE" id="PS00396">
    <property type="entry name" value="TOPO_IA_1"/>
    <property type="match status" value="1"/>
</dbReference>
<dbReference type="Gene3D" id="1.10.290.10">
    <property type="entry name" value="Topoisomerase I, domain 4"/>
    <property type="match status" value="1"/>
</dbReference>
<dbReference type="SUPFAM" id="SSF56712">
    <property type="entry name" value="Prokaryotic type I DNA topoisomerase"/>
    <property type="match status" value="2"/>
</dbReference>
<dbReference type="InterPro" id="IPR000380">
    <property type="entry name" value="Topo_IA"/>
</dbReference>
<feature type="region of interest" description="Disordered" evidence="8">
    <location>
        <begin position="531"/>
        <end position="563"/>
    </location>
</feature>
<sequence length="975" mass="108359">MAWGLKKKDPKAYFSYLAQHPEVYAKQQEDRDRWREGLPQVLMVAEKPSVARLVAECLCGEGRGDRVRERRGLAAACPVLEFVAVFPPTGQRSVITMTSVIGHIFQLEFDGQLSNDLVEVYSAPVVKVFTESARKVRVGEHLKDLAKDSSQLCLWLDADDREGENIGFEVIALCKEFFDETKIHRAIFSALTKDEVSASFQALGRPNADIAMGVDTRQELDLRVGIAFSRLLTRHLRNTPLARRGKGLKPSITYGPCQTPALGFCVQRQDEIDAFRPKKIWRPTLELDPAEAQALRRALTDANSAELQLAVKEDGRVMGGRGRSCAMDSAKLASISAPFGPRLRDLSEALHSPSWSIALGDRTLLSAEALDIQGDEVVARLFRFVPGQGFVDSGDDYISKLRLPRLGDRPINLFTGAHFTCVGLVVNCTKDMLEFSEGVALGIRPEFVPDMAWSFLHQFAGAFSGWKQAVQWLGKSGTNFVLGQQVSVDAATEVIAELYDRLAIGLPSLSRCQEAELRANQFPEYTTAAGAASDMDTSPQHKSSPSQPAAAAPSEKQDPLPLPNPVTPVLLIHRLNPLRLTGTRFVALPANCNGDMRKEMLPRPLGLNTVQLLRAASNALNLGPKQAMKVAEDHVKEMAFQDLYSSGLISYPRTETTRYHETFDARPSLRPLTMLKLVGAAQALKTWMAQSHQQSYRARDVGDHPPIVPLRTPEPGEVSGQQKRLYDYVCQHFVASWLADVKLQRYEATVEIEGFQFQLLLRLFGASSGWLQAMPWRIRELSLGRDDPRCSILKKLHGRKVHLKGFQLAESWTEPPKPLTEAELVELMDQNGIGTDASIPQHIQTIQDRAYVQLHDGDGQPILPHFGPQRGKAPPKRAPGRYLVPSRRGLALVKGLSALDASLCEPEVRALIERECAMVATAEMKQEAVLQRNVALFREKFLHVASSMDEVKRFFEESKSQSPGLRESPKRSRRR</sequence>
<keyword evidence="12" id="KW-1185">Reference proteome</keyword>
<feature type="domain" description="Toprim" evidence="9">
    <location>
        <begin position="40"/>
        <end position="189"/>
    </location>
</feature>
<dbReference type="InterPro" id="IPR006171">
    <property type="entry name" value="TOPRIM_dom"/>
</dbReference>
<name>A0ABP0KNA5_9DINO</name>
<evidence type="ECO:0000259" key="9">
    <source>
        <dbReference type="PROSITE" id="PS50880"/>
    </source>
</evidence>
<comment type="function">
    <text evidence="7">Introduces a single-strand break via transesterification at a target site in duplex DNA. Releases the supercoiling and torsional tension of DNA introduced during the DNA replication and transcription by transiently cleaving and rejoining one strand of the DNA duplex. The scissile phosphodiester is attacked by the catalytic tyrosine of the enzyme, resulting in the formation of a DNA-(5'-phosphotyrosyl)-enzyme intermediate and the expulsion of a 3'-OH DNA strand.</text>
</comment>
<dbReference type="PANTHER" id="PTHR11390:SF20">
    <property type="entry name" value="DNA TOPOISOMERASE 3-BETA-1"/>
    <property type="match status" value="1"/>
</dbReference>
<proteinExistence type="inferred from homology"/>
<dbReference type="Pfam" id="PF01131">
    <property type="entry name" value="Topoisom_bac"/>
    <property type="match status" value="2"/>
</dbReference>
<dbReference type="PANTHER" id="PTHR11390">
    <property type="entry name" value="PROKARYOTIC DNA TOPOISOMERASE"/>
    <property type="match status" value="1"/>
</dbReference>
<comment type="similarity">
    <text evidence="2 7">Belongs to the type IA topoisomerase family.</text>
</comment>
<dbReference type="InterPro" id="IPR013824">
    <property type="entry name" value="Topo_IA_cen_sub1"/>
</dbReference>
<evidence type="ECO:0000256" key="2">
    <source>
        <dbReference type="ARBA" id="ARBA00009446"/>
    </source>
</evidence>
<gene>
    <name evidence="11" type="ORF">CCMP2556_LOCUS16861</name>
</gene>
<evidence type="ECO:0000256" key="6">
    <source>
        <dbReference type="ARBA" id="ARBA00023235"/>
    </source>
</evidence>
<comment type="caution">
    <text evidence="11">The sequence shown here is derived from an EMBL/GenBank/DDBJ whole genome shotgun (WGS) entry which is preliminary data.</text>
</comment>
<evidence type="ECO:0000256" key="5">
    <source>
        <dbReference type="ARBA" id="ARBA00023125"/>
    </source>
</evidence>
<feature type="domain" description="Topo IA-type catalytic" evidence="10">
    <location>
        <begin position="207"/>
        <end position="942"/>
    </location>
</feature>
<evidence type="ECO:0000256" key="1">
    <source>
        <dbReference type="ARBA" id="ARBA00000213"/>
    </source>
</evidence>
<evidence type="ECO:0000259" key="10">
    <source>
        <dbReference type="PROSITE" id="PS52039"/>
    </source>
</evidence>
<keyword evidence="5 7" id="KW-0238">DNA-binding</keyword>
<feature type="region of interest" description="Disordered" evidence="8">
    <location>
        <begin position="698"/>
        <end position="718"/>
    </location>
</feature>